<dbReference type="PANTHER" id="PTHR43537">
    <property type="entry name" value="TRANSCRIPTIONAL REGULATOR, GNTR FAMILY"/>
    <property type="match status" value="1"/>
</dbReference>
<evidence type="ECO:0000256" key="2">
    <source>
        <dbReference type="ARBA" id="ARBA00023125"/>
    </source>
</evidence>
<proteinExistence type="predicted"/>
<dbReference type="EMBL" id="NTHN01000290">
    <property type="protein sequence ID" value="PBD18007.1"/>
    <property type="molecule type" value="Genomic_DNA"/>
</dbReference>
<evidence type="ECO:0000256" key="3">
    <source>
        <dbReference type="ARBA" id="ARBA00023163"/>
    </source>
</evidence>
<organism evidence="5">
    <name type="scientific">Alloyangia mangrovi</name>
    <dbReference type="NCBI Taxonomy" id="1779329"/>
    <lineage>
        <taxon>Bacteria</taxon>
        <taxon>Pseudomonadati</taxon>
        <taxon>Pseudomonadota</taxon>
        <taxon>Alphaproteobacteria</taxon>
        <taxon>Rhodobacterales</taxon>
        <taxon>Roseobacteraceae</taxon>
        <taxon>Alloyangia</taxon>
    </lineage>
</organism>
<feature type="domain" description="HTH gntR-type" evidence="4">
    <location>
        <begin position="22"/>
        <end position="90"/>
    </location>
</feature>
<dbReference type="AlphaFoldDB" id="A0A2A3JT71"/>
<reference evidence="5" key="1">
    <citation type="submission" date="2017-09" db="EMBL/GenBank/DDBJ databases">
        <title>Yangia sp. SAOS 153D whole genome sequencing.</title>
        <authorList>
            <person name="Verma A."/>
            <person name="Krishnamurthi S."/>
        </authorList>
    </citation>
    <scope>NUCLEOTIDE SEQUENCE [LARGE SCALE GENOMIC DNA]</scope>
    <source>
        <strain evidence="5">SAOS 153D</strain>
    </source>
</reference>
<dbReference type="InterPro" id="IPR011711">
    <property type="entry name" value="GntR_C"/>
</dbReference>
<gene>
    <name evidence="5" type="ORF">CLG85_17020</name>
</gene>
<name>A0A2A3JT71_9RHOB</name>
<dbReference type="GO" id="GO:0003700">
    <property type="term" value="F:DNA-binding transcription factor activity"/>
    <property type="evidence" value="ECO:0007669"/>
    <property type="project" value="InterPro"/>
</dbReference>
<dbReference type="SMART" id="SM00345">
    <property type="entry name" value="HTH_GNTR"/>
    <property type="match status" value="1"/>
</dbReference>
<dbReference type="PROSITE" id="PS50949">
    <property type="entry name" value="HTH_GNTR"/>
    <property type="match status" value="1"/>
</dbReference>
<dbReference type="InterPro" id="IPR008920">
    <property type="entry name" value="TF_FadR/GntR_C"/>
</dbReference>
<accession>A0A2A3JT71</accession>
<dbReference type="InterPro" id="IPR000524">
    <property type="entry name" value="Tscrpt_reg_HTH_GntR"/>
</dbReference>
<sequence length="249" mass="27671">MAPHQLSDDCAIQGNSMRKRRDSLASVVAKDLAERIERGDYAVGDKIPIEAQLCEMFNVSRTVVREAIATLRSEGLVTSRHGVGVFVEERANPALSITKEAAGELSEVLELLELRLGVEVEAAGLAARRATEDDLRAIRDVFDKACDLDAFAEQPRELDYAFHLAIARASGNGWMAKFMDFIGPVIIPRSQLLHASQPEITRDYLRQMVDEHRRILDAIAAGDAVAAQEAMRMHLSTSLERYRKRLVES</sequence>
<dbReference type="PRINTS" id="PR00035">
    <property type="entry name" value="HTHGNTR"/>
</dbReference>
<dbReference type="SUPFAM" id="SSF46785">
    <property type="entry name" value="Winged helix' DNA-binding domain"/>
    <property type="match status" value="1"/>
</dbReference>
<keyword evidence="2" id="KW-0238">DNA-binding</keyword>
<dbReference type="GO" id="GO:0003677">
    <property type="term" value="F:DNA binding"/>
    <property type="evidence" value="ECO:0007669"/>
    <property type="project" value="UniProtKB-KW"/>
</dbReference>
<dbReference type="SUPFAM" id="SSF48008">
    <property type="entry name" value="GntR ligand-binding domain-like"/>
    <property type="match status" value="1"/>
</dbReference>
<dbReference type="Pfam" id="PF00392">
    <property type="entry name" value="GntR"/>
    <property type="match status" value="1"/>
</dbReference>
<keyword evidence="3" id="KW-0804">Transcription</keyword>
<dbReference type="CDD" id="cd07377">
    <property type="entry name" value="WHTH_GntR"/>
    <property type="match status" value="1"/>
</dbReference>
<dbReference type="OrthoDB" id="9028214at2"/>
<dbReference type="Gene3D" id="1.20.120.530">
    <property type="entry name" value="GntR ligand-binding domain-like"/>
    <property type="match status" value="1"/>
</dbReference>
<protein>
    <submittedName>
        <fullName evidence="5">GntR family transcriptional regulator</fullName>
    </submittedName>
</protein>
<evidence type="ECO:0000259" key="4">
    <source>
        <dbReference type="PROSITE" id="PS50949"/>
    </source>
</evidence>
<dbReference type="InterPro" id="IPR036390">
    <property type="entry name" value="WH_DNA-bd_sf"/>
</dbReference>
<dbReference type="Pfam" id="PF07729">
    <property type="entry name" value="FCD"/>
    <property type="match status" value="1"/>
</dbReference>
<evidence type="ECO:0000313" key="5">
    <source>
        <dbReference type="EMBL" id="PBD18007.1"/>
    </source>
</evidence>
<dbReference type="PANTHER" id="PTHR43537:SF44">
    <property type="entry name" value="GNTR FAMILY REGULATORY PROTEIN"/>
    <property type="match status" value="1"/>
</dbReference>
<dbReference type="InterPro" id="IPR036388">
    <property type="entry name" value="WH-like_DNA-bd_sf"/>
</dbReference>
<dbReference type="Gene3D" id="1.10.10.10">
    <property type="entry name" value="Winged helix-like DNA-binding domain superfamily/Winged helix DNA-binding domain"/>
    <property type="match status" value="1"/>
</dbReference>
<keyword evidence="1" id="KW-0805">Transcription regulation</keyword>
<comment type="caution">
    <text evidence="5">The sequence shown here is derived from an EMBL/GenBank/DDBJ whole genome shotgun (WGS) entry which is preliminary data.</text>
</comment>
<dbReference type="SMART" id="SM00895">
    <property type="entry name" value="FCD"/>
    <property type="match status" value="1"/>
</dbReference>
<evidence type="ECO:0000256" key="1">
    <source>
        <dbReference type="ARBA" id="ARBA00023015"/>
    </source>
</evidence>